<evidence type="ECO:0000313" key="6">
    <source>
        <dbReference type="EMBL" id="CAG8479133.1"/>
    </source>
</evidence>
<reference evidence="6" key="1">
    <citation type="submission" date="2021-06" db="EMBL/GenBank/DDBJ databases">
        <authorList>
            <person name="Kallberg Y."/>
            <person name="Tangrot J."/>
            <person name="Rosling A."/>
        </authorList>
    </citation>
    <scope>NUCLEOTIDE SEQUENCE</scope>
    <source>
        <strain evidence="6">IN212</strain>
    </source>
</reference>
<feature type="region of interest" description="Disordered" evidence="3">
    <location>
        <begin position="668"/>
        <end position="697"/>
    </location>
</feature>
<keyword evidence="1" id="KW-0547">Nucleotide-binding</keyword>
<dbReference type="InterPro" id="IPR020850">
    <property type="entry name" value="GED_dom"/>
</dbReference>
<sequence>MSTVVTSSCAGNGLSNSPLSVFANKFFQDYGIASSTRKLIEQGRNTTDSFRLSNLERKWQETGRNNYNEGLNGWNHFIQQSEDNGPILMKGINQENWLTTEFMISEQDIEEEEFRQEWSDEKFTEVYIKQRGLDQSHNDKTSQNIPIRSCERPFVKEFISIMACKDSSLLHFSPEEYSSFIANDHTITYNTLHNDLFQAQIYLLDHLLFTVLEYPMTTTCRPSPEAEWNWARLFSPSRWCSNNKNDDTKTLDGEYLQNVALERLQLLLGHIIDPDIDRNNETSFPNDISQNTTQYQNTNPFIITEFSITISYVIKIHRTKLPRKDAFATVGVQNPVDLPQIVVIGSQSSGKSSVLENIVGRDFLPRAAKTEDNPGKDVKDTPVKPVKPVNGKEPVNCKEPETLNNEDEWGEFLHMPGVKFTDFNKIRDEIVKDTEAKTGKNAGISPAPINLRIYSPNVLTLTLVDLPGLTKVPVGDQPKDIEKQIKDMILKYITKPNAIILAVTAANTDLANSDGLKLAREVDPEDVVDILAGRIIPLRLAKIQAVLTKYLMELQSLGDPLDEGLNNSANIVLNIITEFCTEFRTIIDGNSNELSTFELSGGARISFVFHEVFASGIKTIDPFDQIKDRLEEPSLKCVTLVYEELVRILSQLLQKQVFIASINEKYNPKPANPADPKTGRGSINNLTNPNPNLSDSESGNAGFFGSFFTGNKKKKAGVMEPAVMLNLVSHTKEELQRELLQELYKADVLDELLKESEYTQQRRKECKKMIEALQKADE</sequence>
<dbReference type="GO" id="GO:0016020">
    <property type="term" value="C:membrane"/>
    <property type="evidence" value="ECO:0007669"/>
    <property type="project" value="TreeGrafter"/>
</dbReference>
<keyword evidence="7" id="KW-1185">Reference proteome</keyword>
<dbReference type="SMART" id="SM00053">
    <property type="entry name" value="DYNc"/>
    <property type="match status" value="1"/>
</dbReference>
<accession>A0A9N8Z7M5</accession>
<dbReference type="PROSITE" id="PS51388">
    <property type="entry name" value="GED"/>
    <property type="match status" value="1"/>
</dbReference>
<gene>
    <name evidence="6" type="ORF">RFULGI_LOCUS1462</name>
</gene>
<dbReference type="SUPFAM" id="SSF52540">
    <property type="entry name" value="P-loop containing nucleoside triphosphate hydrolases"/>
    <property type="match status" value="1"/>
</dbReference>
<dbReference type="InterPro" id="IPR022812">
    <property type="entry name" value="Dynamin"/>
</dbReference>
<keyword evidence="2" id="KW-0342">GTP-binding</keyword>
<dbReference type="Gene3D" id="3.40.50.300">
    <property type="entry name" value="P-loop containing nucleotide triphosphate hydrolases"/>
    <property type="match status" value="1"/>
</dbReference>
<feature type="region of interest" description="Disordered" evidence="3">
    <location>
        <begin position="367"/>
        <end position="402"/>
    </location>
</feature>
<evidence type="ECO:0000256" key="1">
    <source>
        <dbReference type="ARBA" id="ARBA00022741"/>
    </source>
</evidence>
<dbReference type="InterPro" id="IPR003130">
    <property type="entry name" value="GED"/>
</dbReference>
<dbReference type="Gene3D" id="1.20.120.1240">
    <property type="entry name" value="Dynamin, middle domain"/>
    <property type="match status" value="2"/>
</dbReference>
<dbReference type="InterPro" id="IPR000375">
    <property type="entry name" value="Dynamin_stalk"/>
</dbReference>
<feature type="non-terminal residue" evidence="6">
    <location>
        <position position="778"/>
    </location>
</feature>
<dbReference type="EMBL" id="CAJVPZ010000897">
    <property type="protein sequence ID" value="CAG8479133.1"/>
    <property type="molecule type" value="Genomic_DNA"/>
</dbReference>
<dbReference type="Pfam" id="PF02212">
    <property type="entry name" value="GED"/>
    <property type="match status" value="1"/>
</dbReference>
<dbReference type="GO" id="GO:0016559">
    <property type="term" value="P:peroxisome fission"/>
    <property type="evidence" value="ECO:0007669"/>
    <property type="project" value="TreeGrafter"/>
</dbReference>
<feature type="compositionally biased region" description="Polar residues" evidence="3">
    <location>
        <begin position="681"/>
        <end position="697"/>
    </location>
</feature>
<feature type="domain" description="GED" evidence="4">
    <location>
        <begin position="697"/>
        <end position="778"/>
    </location>
</feature>
<proteinExistence type="predicted"/>
<dbReference type="PRINTS" id="PR00195">
    <property type="entry name" value="DYNAMIN"/>
</dbReference>
<dbReference type="Pfam" id="PF00350">
    <property type="entry name" value="Dynamin_N"/>
    <property type="match status" value="1"/>
</dbReference>
<dbReference type="InterPro" id="IPR027417">
    <property type="entry name" value="P-loop_NTPase"/>
</dbReference>
<dbReference type="GO" id="GO:0003924">
    <property type="term" value="F:GTPase activity"/>
    <property type="evidence" value="ECO:0007669"/>
    <property type="project" value="InterPro"/>
</dbReference>
<dbReference type="OrthoDB" id="2356210at2759"/>
<protein>
    <submittedName>
        <fullName evidence="6">15166_t:CDS:1</fullName>
    </submittedName>
</protein>
<dbReference type="GO" id="GO:0005525">
    <property type="term" value="F:GTP binding"/>
    <property type="evidence" value="ECO:0007669"/>
    <property type="project" value="InterPro"/>
</dbReference>
<feature type="domain" description="Dynamin-type G" evidence="5">
    <location>
        <begin position="335"/>
        <end position="525"/>
    </location>
</feature>
<dbReference type="InterPro" id="IPR045063">
    <property type="entry name" value="Dynamin_N"/>
</dbReference>
<dbReference type="Proteomes" id="UP000789396">
    <property type="component" value="Unassembled WGS sequence"/>
</dbReference>
<dbReference type="SMART" id="SM00302">
    <property type="entry name" value="GED"/>
    <property type="match status" value="1"/>
</dbReference>
<dbReference type="AlphaFoldDB" id="A0A9N8Z7M5"/>
<dbReference type="GO" id="GO:0006897">
    <property type="term" value="P:endocytosis"/>
    <property type="evidence" value="ECO:0007669"/>
    <property type="project" value="TreeGrafter"/>
</dbReference>
<feature type="compositionally biased region" description="Basic and acidic residues" evidence="3">
    <location>
        <begin position="368"/>
        <end position="382"/>
    </location>
</feature>
<dbReference type="GO" id="GO:0000266">
    <property type="term" value="P:mitochondrial fission"/>
    <property type="evidence" value="ECO:0007669"/>
    <property type="project" value="TreeGrafter"/>
</dbReference>
<name>A0A9N8Z7M5_9GLOM</name>
<dbReference type="PANTHER" id="PTHR11566">
    <property type="entry name" value="DYNAMIN"/>
    <property type="match status" value="1"/>
</dbReference>
<evidence type="ECO:0000256" key="3">
    <source>
        <dbReference type="SAM" id="MobiDB-lite"/>
    </source>
</evidence>
<dbReference type="GO" id="GO:0005737">
    <property type="term" value="C:cytoplasm"/>
    <property type="evidence" value="ECO:0007669"/>
    <property type="project" value="TreeGrafter"/>
</dbReference>
<evidence type="ECO:0000259" key="4">
    <source>
        <dbReference type="PROSITE" id="PS51388"/>
    </source>
</evidence>
<evidence type="ECO:0000256" key="2">
    <source>
        <dbReference type="ARBA" id="ARBA00023134"/>
    </source>
</evidence>
<dbReference type="GO" id="GO:0048312">
    <property type="term" value="P:intracellular distribution of mitochondria"/>
    <property type="evidence" value="ECO:0007669"/>
    <property type="project" value="TreeGrafter"/>
</dbReference>
<dbReference type="InterPro" id="IPR001401">
    <property type="entry name" value="Dynamin_GTPase"/>
</dbReference>
<dbReference type="GO" id="GO:0005874">
    <property type="term" value="C:microtubule"/>
    <property type="evidence" value="ECO:0007669"/>
    <property type="project" value="TreeGrafter"/>
</dbReference>
<dbReference type="CDD" id="cd08771">
    <property type="entry name" value="DLP_1"/>
    <property type="match status" value="1"/>
</dbReference>
<dbReference type="Pfam" id="PF01031">
    <property type="entry name" value="Dynamin_M"/>
    <property type="match status" value="1"/>
</dbReference>
<dbReference type="GO" id="GO:0008017">
    <property type="term" value="F:microtubule binding"/>
    <property type="evidence" value="ECO:0007669"/>
    <property type="project" value="TreeGrafter"/>
</dbReference>
<comment type="caution">
    <text evidence="6">The sequence shown here is derived from an EMBL/GenBank/DDBJ whole genome shotgun (WGS) entry which is preliminary data.</text>
</comment>
<dbReference type="PANTHER" id="PTHR11566:SF220">
    <property type="entry name" value="VACUOLAR PROTEIN SORTING-ASSOCIATED PROTEIN 1"/>
    <property type="match status" value="1"/>
</dbReference>
<dbReference type="InterPro" id="IPR030381">
    <property type="entry name" value="G_DYNAMIN_dom"/>
</dbReference>
<evidence type="ECO:0000313" key="7">
    <source>
        <dbReference type="Proteomes" id="UP000789396"/>
    </source>
</evidence>
<dbReference type="PROSITE" id="PS51718">
    <property type="entry name" value="G_DYNAMIN_2"/>
    <property type="match status" value="1"/>
</dbReference>
<organism evidence="6 7">
    <name type="scientific">Racocetra fulgida</name>
    <dbReference type="NCBI Taxonomy" id="60492"/>
    <lineage>
        <taxon>Eukaryota</taxon>
        <taxon>Fungi</taxon>
        <taxon>Fungi incertae sedis</taxon>
        <taxon>Mucoromycota</taxon>
        <taxon>Glomeromycotina</taxon>
        <taxon>Glomeromycetes</taxon>
        <taxon>Diversisporales</taxon>
        <taxon>Gigasporaceae</taxon>
        <taxon>Racocetra</taxon>
    </lineage>
</organism>
<evidence type="ECO:0000259" key="5">
    <source>
        <dbReference type="PROSITE" id="PS51718"/>
    </source>
</evidence>